<keyword evidence="2" id="KW-1185">Reference proteome</keyword>
<dbReference type="Proteomes" id="UP000050525">
    <property type="component" value="Unassembled WGS sequence"/>
</dbReference>
<comment type="caution">
    <text evidence="1">The sequence shown here is derived from an EMBL/GenBank/DDBJ whole genome shotgun (WGS) entry which is preliminary data.</text>
</comment>
<dbReference type="AlphaFoldDB" id="A0A151PEE4"/>
<proteinExistence type="predicted"/>
<evidence type="ECO:0000313" key="1">
    <source>
        <dbReference type="EMBL" id="KYO47486.1"/>
    </source>
</evidence>
<organism evidence="1 2">
    <name type="scientific">Alligator mississippiensis</name>
    <name type="common">American alligator</name>
    <dbReference type="NCBI Taxonomy" id="8496"/>
    <lineage>
        <taxon>Eukaryota</taxon>
        <taxon>Metazoa</taxon>
        <taxon>Chordata</taxon>
        <taxon>Craniata</taxon>
        <taxon>Vertebrata</taxon>
        <taxon>Euteleostomi</taxon>
        <taxon>Archelosauria</taxon>
        <taxon>Archosauria</taxon>
        <taxon>Crocodylia</taxon>
        <taxon>Alligatoridae</taxon>
        <taxon>Alligatorinae</taxon>
        <taxon>Alligator</taxon>
    </lineage>
</organism>
<sequence length="78" mass="8926">MRINELDGGQALLNCAHVQKGSLMVPRHSTGWGGLCPMEEGDRHWTEGKRWFLCPVKNSLPLDFWLPWAFTQVYVILS</sequence>
<name>A0A151PEE4_ALLMI</name>
<gene>
    <name evidence="1" type="ORF">Y1Q_0019618</name>
</gene>
<reference evidence="1 2" key="1">
    <citation type="journal article" date="2012" name="Genome Biol.">
        <title>Sequencing three crocodilian genomes to illuminate the evolution of archosaurs and amniotes.</title>
        <authorList>
            <person name="St John J.A."/>
            <person name="Braun E.L."/>
            <person name="Isberg S.R."/>
            <person name="Miles L.G."/>
            <person name="Chong A.Y."/>
            <person name="Gongora J."/>
            <person name="Dalzell P."/>
            <person name="Moran C."/>
            <person name="Bed'hom B."/>
            <person name="Abzhanov A."/>
            <person name="Burgess S.C."/>
            <person name="Cooksey A.M."/>
            <person name="Castoe T.A."/>
            <person name="Crawford N.G."/>
            <person name="Densmore L.D."/>
            <person name="Drew J.C."/>
            <person name="Edwards S.V."/>
            <person name="Faircloth B.C."/>
            <person name="Fujita M.K."/>
            <person name="Greenwold M.J."/>
            <person name="Hoffmann F.G."/>
            <person name="Howard J.M."/>
            <person name="Iguchi T."/>
            <person name="Janes D.E."/>
            <person name="Khan S.Y."/>
            <person name="Kohno S."/>
            <person name="de Koning A.J."/>
            <person name="Lance S.L."/>
            <person name="McCarthy F.M."/>
            <person name="McCormack J.E."/>
            <person name="Merchant M.E."/>
            <person name="Peterson D.G."/>
            <person name="Pollock D.D."/>
            <person name="Pourmand N."/>
            <person name="Raney B.J."/>
            <person name="Roessler K.A."/>
            <person name="Sanford J.R."/>
            <person name="Sawyer R.H."/>
            <person name="Schmidt C.J."/>
            <person name="Triplett E.W."/>
            <person name="Tuberville T.D."/>
            <person name="Venegas-Anaya M."/>
            <person name="Howard J.T."/>
            <person name="Jarvis E.D."/>
            <person name="Guillette L.J.Jr."/>
            <person name="Glenn T.C."/>
            <person name="Green R.E."/>
            <person name="Ray D.A."/>
        </authorList>
    </citation>
    <scope>NUCLEOTIDE SEQUENCE [LARGE SCALE GENOMIC DNA]</scope>
    <source>
        <strain evidence="1">KSC_2009_1</strain>
    </source>
</reference>
<protein>
    <submittedName>
        <fullName evidence="1">Uncharacterized protein</fullName>
    </submittedName>
</protein>
<evidence type="ECO:0000313" key="2">
    <source>
        <dbReference type="Proteomes" id="UP000050525"/>
    </source>
</evidence>
<dbReference type="EMBL" id="AKHW03000416">
    <property type="protein sequence ID" value="KYO47486.1"/>
    <property type="molecule type" value="Genomic_DNA"/>
</dbReference>
<accession>A0A151PEE4</accession>